<feature type="binding site" evidence="10">
    <location>
        <position position="196"/>
    </location>
    <ligand>
        <name>[4Fe-4S] cluster</name>
        <dbReference type="ChEBI" id="CHEBI:49883"/>
    </ligand>
</feature>
<dbReference type="Pfam" id="PF00633">
    <property type="entry name" value="HHH"/>
    <property type="match status" value="1"/>
</dbReference>
<dbReference type="InterPro" id="IPR003265">
    <property type="entry name" value="HhH-GPD_domain"/>
</dbReference>
<comment type="similarity">
    <text evidence="1 10">Belongs to the Nth/MutY family.</text>
</comment>
<keyword evidence="12" id="KW-0540">Nuclease</keyword>
<dbReference type="EC" id="4.2.99.18" evidence="10"/>
<sequence length="219" mass="24193">MATTPAKAAARERAARILSALEAAYPGARIALRSETPFQLLVAVILSAQCTDERVNQVTPELFRRFPDAAAMAEAPLEEIEALVRPTGFFRNKARNIQAAARRIVERHGGEVPCRMEDLLALPGVARKTANIVLYNACGRAEGVAVDTHVKRLAGRLGLSAETRPDRIERDLMALFPKEKWGPLSYLLIEHGRAVCRARRPLCPRCPLRPLCPWPEKTA</sequence>
<keyword evidence="2 10" id="KW-0004">4Fe-4S</keyword>
<dbReference type="PIRSF" id="PIRSF001435">
    <property type="entry name" value="Nth"/>
    <property type="match status" value="1"/>
</dbReference>
<dbReference type="EMBL" id="JAAGRR010000100">
    <property type="protein sequence ID" value="NDY42925.1"/>
    <property type="molecule type" value="Genomic_DNA"/>
</dbReference>
<dbReference type="GO" id="GO:0051539">
    <property type="term" value="F:4 iron, 4 sulfur cluster binding"/>
    <property type="evidence" value="ECO:0007669"/>
    <property type="project" value="UniProtKB-UniRule"/>
</dbReference>
<protein>
    <recommendedName>
        <fullName evidence="10">Endonuclease III</fullName>
        <ecNumber evidence="10">4.2.99.18</ecNumber>
    </recommendedName>
    <alternativeName>
        <fullName evidence="10">DNA-(apurinic or apyrimidinic site) lyase</fullName>
    </alternativeName>
</protein>
<dbReference type="PANTHER" id="PTHR10359:SF18">
    <property type="entry name" value="ENDONUCLEASE III"/>
    <property type="match status" value="1"/>
</dbReference>
<keyword evidence="12" id="KW-0255">Endonuclease</keyword>
<feature type="binding site" evidence="10">
    <location>
        <position position="203"/>
    </location>
    <ligand>
        <name>[4Fe-4S] cluster</name>
        <dbReference type="ChEBI" id="CHEBI:49883"/>
    </ligand>
</feature>
<dbReference type="NCBIfam" id="TIGR01083">
    <property type="entry name" value="nth"/>
    <property type="match status" value="1"/>
</dbReference>
<evidence type="ECO:0000256" key="5">
    <source>
        <dbReference type="ARBA" id="ARBA00022801"/>
    </source>
</evidence>
<evidence type="ECO:0000256" key="10">
    <source>
        <dbReference type="HAMAP-Rule" id="MF_00942"/>
    </source>
</evidence>
<dbReference type="GO" id="GO:0019104">
    <property type="term" value="F:DNA N-glycosylase activity"/>
    <property type="evidence" value="ECO:0007669"/>
    <property type="project" value="UniProtKB-UniRule"/>
</dbReference>
<dbReference type="InterPro" id="IPR011257">
    <property type="entry name" value="DNA_glycosylase"/>
</dbReference>
<dbReference type="HAMAP" id="MF_00942">
    <property type="entry name" value="Nth"/>
    <property type="match status" value="1"/>
</dbReference>
<dbReference type="InterPro" id="IPR005759">
    <property type="entry name" value="Nth"/>
</dbReference>
<dbReference type="SMART" id="SM00525">
    <property type="entry name" value="FES"/>
    <property type="match status" value="1"/>
</dbReference>
<dbReference type="SUPFAM" id="SSF48150">
    <property type="entry name" value="DNA-glycosylase"/>
    <property type="match status" value="1"/>
</dbReference>
<keyword evidence="3 10" id="KW-0479">Metal-binding</keyword>
<dbReference type="GO" id="GO:0046872">
    <property type="term" value="F:metal ion binding"/>
    <property type="evidence" value="ECO:0007669"/>
    <property type="project" value="UniProtKB-KW"/>
</dbReference>
<dbReference type="SMART" id="SM00478">
    <property type="entry name" value="ENDO3c"/>
    <property type="match status" value="1"/>
</dbReference>
<dbReference type="GO" id="GO:0140078">
    <property type="term" value="F:class I DNA-(apurinic or apyrimidinic site) endonuclease activity"/>
    <property type="evidence" value="ECO:0007669"/>
    <property type="project" value="UniProtKB-EC"/>
</dbReference>
<name>A0A6N9TNT7_DISTH</name>
<evidence type="ECO:0000259" key="11">
    <source>
        <dbReference type="SMART" id="SM00478"/>
    </source>
</evidence>
<comment type="catalytic activity">
    <reaction evidence="10">
        <text>2'-deoxyribonucleotide-(2'-deoxyribose 5'-phosphate)-2'-deoxyribonucleotide-DNA = a 3'-end 2'-deoxyribonucleotide-(2,3-dehydro-2,3-deoxyribose 5'-phosphate)-DNA + a 5'-end 5'-phospho-2'-deoxyribonucleoside-DNA + H(+)</text>
        <dbReference type="Rhea" id="RHEA:66592"/>
        <dbReference type="Rhea" id="RHEA-COMP:13180"/>
        <dbReference type="Rhea" id="RHEA-COMP:16897"/>
        <dbReference type="Rhea" id="RHEA-COMP:17067"/>
        <dbReference type="ChEBI" id="CHEBI:15378"/>
        <dbReference type="ChEBI" id="CHEBI:136412"/>
        <dbReference type="ChEBI" id="CHEBI:157695"/>
        <dbReference type="ChEBI" id="CHEBI:167181"/>
        <dbReference type="EC" id="4.2.99.18"/>
    </reaction>
</comment>
<dbReference type="InterPro" id="IPR023170">
    <property type="entry name" value="HhH_base_excis_C"/>
</dbReference>
<evidence type="ECO:0000256" key="9">
    <source>
        <dbReference type="ARBA" id="ARBA00023295"/>
    </source>
</evidence>
<evidence type="ECO:0000256" key="2">
    <source>
        <dbReference type="ARBA" id="ARBA00022485"/>
    </source>
</evidence>
<evidence type="ECO:0000313" key="12">
    <source>
        <dbReference type="EMBL" id="NDY42925.1"/>
    </source>
</evidence>
<keyword evidence="10" id="KW-0238">DNA-binding</keyword>
<comment type="caution">
    <text evidence="12">The sequence shown here is derived from an EMBL/GenBank/DDBJ whole genome shotgun (WGS) entry which is preliminary data.</text>
</comment>
<dbReference type="CDD" id="cd00056">
    <property type="entry name" value="ENDO3c"/>
    <property type="match status" value="1"/>
</dbReference>
<evidence type="ECO:0000256" key="3">
    <source>
        <dbReference type="ARBA" id="ARBA00022723"/>
    </source>
</evidence>
<dbReference type="FunFam" id="1.10.340.30:FF:000001">
    <property type="entry name" value="Endonuclease III"/>
    <property type="match status" value="1"/>
</dbReference>
<dbReference type="Pfam" id="PF00730">
    <property type="entry name" value="HhH-GPD"/>
    <property type="match status" value="1"/>
</dbReference>
<reference evidence="12 13" key="1">
    <citation type="submission" date="2020-02" db="EMBL/GenBank/DDBJ databases">
        <title>Comparative genomics of sulfur disproportionating microorganisms.</title>
        <authorList>
            <person name="Ward L.M."/>
            <person name="Bertran E."/>
            <person name="Johnston D.T."/>
        </authorList>
    </citation>
    <scope>NUCLEOTIDE SEQUENCE [LARGE SCALE GENOMIC DNA]</scope>
    <source>
        <strain evidence="12 13">DSM 100025</strain>
    </source>
</reference>
<comment type="function">
    <text evidence="10">DNA repair enzyme that has both DNA N-glycosylase activity and AP-lyase activity. The DNA N-glycosylase activity releases various damaged pyrimidines from DNA by cleaving the N-glycosidic bond, leaving an AP (apurinic/apyrimidinic) site. The AP-lyase activity cleaves the phosphodiester bond 3' to the AP site by a beta-elimination, leaving a 3'-terminal unsaturated sugar and a product with a terminal 5'-phosphate.</text>
</comment>
<dbReference type="GO" id="GO:0006285">
    <property type="term" value="P:base-excision repair, AP site formation"/>
    <property type="evidence" value="ECO:0007669"/>
    <property type="project" value="TreeGrafter"/>
</dbReference>
<organism evidence="12 13">
    <name type="scientific">Dissulfurirhabdus thermomarina</name>
    <dbReference type="NCBI Taxonomy" id="1765737"/>
    <lineage>
        <taxon>Bacteria</taxon>
        <taxon>Deltaproteobacteria</taxon>
        <taxon>Dissulfurirhabdaceae</taxon>
        <taxon>Dissulfurirhabdus</taxon>
    </lineage>
</organism>
<feature type="domain" description="HhH-GPD" evidence="11">
    <location>
        <begin position="46"/>
        <end position="194"/>
    </location>
</feature>
<dbReference type="InterPro" id="IPR000445">
    <property type="entry name" value="HhH_motif"/>
</dbReference>
<keyword evidence="7 10" id="KW-0411">Iron-sulfur</keyword>
<dbReference type="PROSITE" id="PS00764">
    <property type="entry name" value="ENDONUCLEASE_III_1"/>
    <property type="match status" value="1"/>
</dbReference>
<evidence type="ECO:0000256" key="4">
    <source>
        <dbReference type="ARBA" id="ARBA00022763"/>
    </source>
</evidence>
<dbReference type="RefSeq" id="WP_163299052.1">
    <property type="nucleotide sequence ID" value="NZ_JAAGRR010000100.1"/>
</dbReference>
<keyword evidence="5 10" id="KW-0378">Hydrolase</keyword>
<feature type="binding site" evidence="10">
    <location>
        <position position="206"/>
    </location>
    <ligand>
        <name>[4Fe-4S] cluster</name>
        <dbReference type="ChEBI" id="CHEBI:49883"/>
    </ligand>
</feature>
<keyword evidence="9 10" id="KW-0326">Glycosidase</keyword>
<accession>A0A6N9TNT7</accession>
<dbReference type="InterPro" id="IPR003651">
    <property type="entry name" value="Endonuclease3_FeS-loop_motif"/>
</dbReference>
<dbReference type="PANTHER" id="PTHR10359">
    <property type="entry name" value="A/G-SPECIFIC ADENINE GLYCOSYLASE/ENDONUCLEASE III"/>
    <property type="match status" value="1"/>
</dbReference>
<dbReference type="GO" id="GO:0003677">
    <property type="term" value="F:DNA binding"/>
    <property type="evidence" value="ECO:0007669"/>
    <property type="project" value="UniProtKB-UniRule"/>
</dbReference>
<keyword evidence="6 10" id="KW-0408">Iron</keyword>
<evidence type="ECO:0000256" key="7">
    <source>
        <dbReference type="ARBA" id="ARBA00023014"/>
    </source>
</evidence>
<comment type="cofactor">
    <cofactor evidence="10">
        <name>[4Fe-4S] cluster</name>
        <dbReference type="ChEBI" id="CHEBI:49883"/>
    </cofactor>
    <text evidence="10">Binds 1 [4Fe-4S] cluster.</text>
</comment>
<keyword evidence="4 10" id="KW-0227">DNA damage</keyword>
<evidence type="ECO:0000313" key="13">
    <source>
        <dbReference type="Proteomes" id="UP000469346"/>
    </source>
</evidence>
<keyword evidence="8 10" id="KW-0234">DNA repair</keyword>
<dbReference type="InterPro" id="IPR004035">
    <property type="entry name" value="Endouclease-III_FeS-bd_BS"/>
</dbReference>
<evidence type="ECO:0000256" key="1">
    <source>
        <dbReference type="ARBA" id="ARBA00008343"/>
    </source>
</evidence>
<evidence type="ECO:0000256" key="6">
    <source>
        <dbReference type="ARBA" id="ARBA00023004"/>
    </source>
</evidence>
<feature type="binding site" evidence="10">
    <location>
        <position position="212"/>
    </location>
    <ligand>
        <name>[4Fe-4S] cluster</name>
        <dbReference type="ChEBI" id="CHEBI:49883"/>
    </ligand>
</feature>
<keyword evidence="10" id="KW-0456">Lyase</keyword>
<dbReference type="AlphaFoldDB" id="A0A6N9TNT7"/>
<dbReference type="Gene3D" id="1.10.340.30">
    <property type="entry name" value="Hypothetical protein, domain 2"/>
    <property type="match status" value="1"/>
</dbReference>
<dbReference type="Proteomes" id="UP000469346">
    <property type="component" value="Unassembled WGS sequence"/>
</dbReference>
<evidence type="ECO:0000256" key="8">
    <source>
        <dbReference type="ARBA" id="ARBA00023204"/>
    </source>
</evidence>
<keyword evidence="13" id="KW-1185">Reference proteome</keyword>
<gene>
    <name evidence="10 12" type="primary">nth</name>
    <name evidence="12" type="ORF">G3N55_08735</name>
</gene>
<dbReference type="Gene3D" id="1.10.1670.10">
    <property type="entry name" value="Helix-hairpin-Helix base-excision DNA repair enzymes (C-terminal)"/>
    <property type="match status" value="1"/>
</dbReference>
<proteinExistence type="inferred from homology"/>